<dbReference type="PANTHER" id="PTHR30460:SF0">
    <property type="entry name" value="MODERATE CONDUCTANCE MECHANOSENSITIVE CHANNEL YBIO"/>
    <property type="match status" value="1"/>
</dbReference>
<evidence type="ECO:0000256" key="7">
    <source>
        <dbReference type="SAM" id="Phobius"/>
    </source>
</evidence>
<evidence type="ECO:0000256" key="4">
    <source>
        <dbReference type="ARBA" id="ARBA00022692"/>
    </source>
</evidence>
<dbReference type="InterPro" id="IPR011014">
    <property type="entry name" value="MscS_channel_TM-2"/>
</dbReference>
<reference evidence="11" key="1">
    <citation type="submission" date="2016-10" db="EMBL/GenBank/DDBJ databases">
        <authorList>
            <person name="Varghese N."/>
            <person name="Submissions S."/>
        </authorList>
    </citation>
    <scope>NUCLEOTIDE SEQUENCE [LARGE SCALE GENOMIC DNA]</scope>
    <source>
        <strain evidence="11">CGMCC 4.3147</strain>
    </source>
</reference>
<dbReference type="SUPFAM" id="SSF82689">
    <property type="entry name" value="Mechanosensitive channel protein MscS (YggB), C-terminal domain"/>
    <property type="match status" value="1"/>
</dbReference>
<evidence type="ECO:0000256" key="2">
    <source>
        <dbReference type="ARBA" id="ARBA00008017"/>
    </source>
</evidence>
<evidence type="ECO:0000256" key="3">
    <source>
        <dbReference type="ARBA" id="ARBA00022475"/>
    </source>
</evidence>
<dbReference type="STRING" id="380244.SAMN05216298_1075"/>
<feature type="domain" description="Mechanosensitive ion channel transmembrane helices 2/3" evidence="9">
    <location>
        <begin position="122"/>
        <end position="159"/>
    </location>
</feature>
<feature type="transmembrane region" description="Helical" evidence="7">
    <location>
        <begin position="140"/>
        <end position="162"/>
    </location>
</feature>
<organism evidence="10 11">
    <name type="scientific">Glycomyces sambucus</name>
    <dbReference type="NCBI Taxonomy" id="380244"/>
    <lineage>
        <taxon>Bacteria</taxon>
        <taxon>Bacillati</taxon>
        <taxon>Actinomycetota</taxon>
        <taxon>Actinomycetes</taxon>
        <taxon>Glycomycetales</taxon>
        <taxon>Glycomycetaceae</taxon>
        <taxon>Glycomyces</taxon>
    </lineage>
</organism>
<dbReference type="InterPro" id="IPR010920">
    <property type="entry name" value="LSM_dom_sf"/>
</dbReference>
<name>A0A1G9DT44_9ACTN</name>
<evidence type="ECO:0000313" key="10">
    <source>
        <dbReference type="EMBL" id="SDK66980.1"/>
    </source>
</evidence>
<comment type="subcellular location">
    <subcellularLocation>
        <location evidence="1">Cell membrane</location>
        <topology evidence="1">Multi-pass membrane protein</topology>
    </subcellularLocation>
</comment>
<feature type="domain" description="Mechanosensitive ion channel MscS" evidence="8">
    <location>
        <begin position="160"/>
        <end position="223"/>
    </location>
</feature>
<dbReference type="FunFam" id="2.30.30.60:FF:000001">
    <property type="entry name" value="MscS Mechanosensitive ion channel"/>
    <property type="match status" value="1"/>
</dbReference>
<gene>
    <name evidence="10" type="ORF">SAMN05216298_1075</name>
</gene>
<dbReference type="Gene3D" id="3.30.70.100">
    <property type="match status" value="1"/>
</dbReference>
<feature type="transmembrane region" description="Helical" evidence="7">
    <location>
        <begin position="46"/>
        <end position="63"/>
    </location>
</feature>
<dbReference type="SUPFAM" id="SSF50182">
    <property type="entry name" value="Sm-like ribonucleoproteins"/>
    <property type="match status" value="1"/>
</dbReference>
<evidence type="ECO:0000256" key="5">
    <source>
        <dbReference type="ARBA" id="ARBA00022989"/>
    </source>
</evidence>
<dbReference type="InterPro" id="IPR049142">
    <property type="entry name" value="MS_channel_1st"/>
</dbReference>
<dbReference type="InterPro" id="IPR045276">
    <property type="entry name" value="YbiO_bact"/>
</dbReference>
<accession>A0A1G9DT44</accession>
<dbReference type="GO" id="GO:0008381">
    <property type="term" value="F:mechanosensitive monoatomic ion channel activity"/>
    <property type="evidence" value="ECO:0007669"/>
    <property type="project" value="InterPro"/>
</dbReference>
<keyword evidence="5 7" id="KW-1133">Transmembrane helix</keyword>
<evidence type="ECO:0000313" key="11">
    <source>
        <dbReference type="Proteomes" id="UP000198662"/>
    </source>
</evidence>
<dbReference type="InterPro" id="IPR006685">
    <property type="entry name" value="MscS_channel_2nd"/>
</dbReference>
<dbReference type="PANTHER" id="PTHR30460">
    <property type="entry name" value="MODERATE CONDUCTANCE MECHANOSENSITIVE CHANNEL YBIO"/>
    <property type="match status" value="1"/>
</dbReference>
<evidence type="ECO:0000256" key="6">
    <source>
        <dbReference type="ARBA" id="ARBA00023136"/>
    </source>
</evidence>
<comment type="similarity">
    <text evidence="2">Belongs to the MscS (TC 1.A.23) family.</text>
</comment>
<dbReference type="GO" id="GO:0005886">
    <property type="term" value="C:plasma membrane"/>
    <property type="evidence" value="ECO:0007669"/>
    <property type="project" value="UniProtKB-SubCell"/>
</dbReference>
<dbReference type="Proteomes" id="UP000198662">
    <property type="component" value="Unassembled WGS sequence"/>
</dbReference>
<dbReference type="InterPro" id="IPR023408">
    <property type="entry name" value="MscS_beta-dom_sf"/>
</dbReference>
<evidence type="ECO:0000256" key="1">
    <source>
        <dbReference type="ARBA" id="ARBA00004651"/>
    </source>
</evidence>
<dbReference type="Pfam" id="PF00924">
    <property type="entry name" value="MS_channel_2nd"/>
    <property type="match status" value="1"/>
</dbReference>
<dbReference type="Gene3D" id="1.10.287.1260">
    <property type="match status" value="1"/>
</dbReference>
<protein>
    <submittedName>
        <fullName evidence="10">Small conductance mechanosensitive channel</fullName>
    </submittedName>
</protein>
<keyword evidence="4 7" id="KW-0812">Transmembrane</keyword>
<keyword evidence="6 7" id="KW-0472">Membrane</keyword>
<proteinExistence type="inferred from homology"/>
<dbReference type="Pfam" id="PF21088">
    <property type="entry name" value="MS_channel_1st"/>
    <property type="match status" value="1"/>
</dbReference>
<sequence>MVNVEELAAAETASPCDAGFNACSLLWRITDSEEFAVDAGTVLDKIGQVLLILVAAMLLRWLVNRAIARIIKQVTTIKGPQSIADLADKLGSSNSRRDELLGDRSKARAETLTGVLQHVSGIVIYTVAFMLVLSSFNVNLAPILASAGIAGIAIGFGAQNLVQDYLAGIFILLEDQYGVGDNVDVGDATGTVVDMGLRVTTLRSLDGTLWYVRNGQILRVGNSSQSWAYVVVDTPLPPTADIDRAGEIITGVAEEFKDDDAWRDHVLKEPEYLGPIEMTIDEIKVRLGVRMTSDQQWAAGRELRRRVTEALRDAGVIDLASSGRIYVPRTMANGGPAGAAGAAGTTP</sequence>
<evidence type="ECO:0000259" key="9">
    <source>
        <dbReference type="Pfam" id="PF21088"/>
    </source>
</evidence>
<dbReference type="OrthoDB" id="4638917at2"/>
<feature type="transmembrane region" description="Helical" evidence="7">
    <location>
        <begin position="114"/>
        <end position="134"/>
    </location>
</feature>
<keyword evidence="3" id="KW-1003">Cell membrane</keyword>
<dbReference type="InterPro" id="IPR011066">
    <property type="entry name" value="MscS_channel_C_sf"/>
</dbReference>
<evidence type="ECO:0000259" key="8">
    <source>
        <dbReference type="Pfam" id="PF00924"/>
    </source>
</evidence>
<keyword evidence="11" id="KW-1185">Reference proteome</keyword>
<dbReference type="SUPFAM" id="SSF82861">
    <property type="entry name" value="Mechanosensitive channel protein MscS (YggB), transmembrane region"/>
    <property type="match status" value="1"/>
</dbReference>
<dbReference type="AlphaFoldDB" id="A0A1G9DT44"/>
<dbReference type="Gene3D" id="2.30.30.60">
    <property type="match status" value="1"/>
</dbReference>
<dbReference type="EMBL" id="FNGF01000001">
    <property type="protein sequence ID" value="SDK66980.1"/>
    <property type="molecule type" value="Genomic_DNA"/>
</dbReference>